<dbReference type="GO" id="GO:0005829">
    <property type="term" value="C:cytosol"/>
    <property type="evidence" value="ECO:0007669"/>
    <property type="project" value="TreeGrafter"/>
</dbReference>
<reference evidence="7" key="2">
    <citation type="submission" date="2021-04" db="EMBL/GenBank/DDBJ databases">
        <authorList>
            <person name="Gilroy R."/>
        </authorList>
    </citation>
    <scope>NUCLEOTIDE SEQUENCE</scope>
    <source>
        <strain evidence="7">CHK160-9182</strain>
    </source>
</reference>
<evidence type="ECO:0000256" key="5">
    <source>
        <dbReference type="ARBA" id="ARBA00052794"/>
    </source>
</evidence>
<accession>A0A9D1Q5D0</accession>
<proteinExistence type="predicted"/>
<dbReference type="GO" id="GO:0000049">
    <property type="term" value="F:tRNA binding"/>
    <property type="evidence" value="ECO:0007669"/>
    <property type="project" value="TreeGrafter"/>
</dbReference>
<keyword evidence="4" id="KW-0067">ATP-binding</keyword>
<comment type="caution">
    <text evidence="7">The sequence shown here is derived from an EMBL/GenBank/DDBJ whole genome shotgun (WGS) entry which is preliminary data.</text>
</comment>
<dbReference type="Gene3D" id="3.30.930.10">
    <property type="entry name" value="Bira Bifunctional Protein, Domain 2"/>
    <property type="match status" value="1"/>
</dbReference>
<feature type="domain" description="Aminoacyl-transfer RNA synthetases class-II family profile" evidence="6">
    <location>
        <begin position="18"/>
        <end position="319"/>
    </location>
</feature>
<dbReference type="GO" id="GO:0004824">
    <property type="term" value="F:lysine-tRNA ligase activity"/>
    <property type="evidence" value="ECO:0007669"/>
    <property type="project" value="InterPro"/>
</dbReference>
<evidence type="ECO:0000256" key="4">
    <source>
        <dbReference type="ARBA" id="ARBA00022840"/>
    </source>
</evidence>
<dbReference type="InterPro" id="IPR004364">
    <property type="entry name" value="Aa-tRNA-synt_II"/>
</dbReference>
<evidence type="ECO:0000256" key="2">
    <source>
        <dbReference type="ARBA" id="ARBA00022598"/>
    </source>
</evidence>
<evidence type="ECO:0000313" key="8">
    <source>
        <dbReference type="Proteomes" id="UP000823934"/>
    </source>
</evidence>
<protein>
    <submittedName>
        <fullName evidence="7">EF-P lysine aminoacylase GenX</fullName>
    </submittedName>
</protein>
<dbReference type="PROSITE" id="PS50862">
    <property type="entry name" value="AA_TRNA_LIGASE_II"/>
    <property type="match status" value="1"/>
</dbReference>
<dbReference type="FunFam" id="3.30.930.10:FF:000017">
    <property type="entry name" value="Elongation factor P--(R)-beta-lysine ligase"/>
    <property type="match status" value="1"/>
</dbReference>
<dbReference type="Proteomes" id="UP000823934">
    <property type="component" value="Unassembled WGS sequence"/>
</dbReference>
<dbReference type="NCBIfam" id="TIGR00462">
    <property type="entry name" value="genX"/>
    <property type="match status" value="1"/>
</dbReference>
<sequence length="325" mass="37714">MDNQQALRNTELQNKLWMRGEIFRAIREYFYQEKVVEVDTPIMSQFGNPDPALLNFIAKYNGPGKLYGHEMFLITSPEYHMKRLLAEGSGSCYYLGKVFRDGEISRRHNPEFTMLEWYRLDYTLEALMEEVTDLIQLITNKTLPIERYSYLEAFARILQVNPFEMDLPALINFIKNKGIDLTFELRDRDEALDLIVSHLIEPAFDPEKITLLYHYPASQASLSKIVEVGGYQVGKRFEAYWQGLELANGYEELTNSQEQRSRFMAENDQRELIGYQQVPIDELLLKVLDQVPFCSGVALGVDRLMMAISQTTEIQEVIPFGFEIS</sequence>
<dbReference type="InterPro" id="IPR004525">
    <property type="entry name" value="EpmA"/>
</dbReference>
<dbReference type="GO" id="GO:0006430">
    <property type="term" value="P:lysyl-tRNA aminoacylation"/>
    <property type="evidence" value="ECO:0007669"/>
    <property type="project" value="InterPro"/>
</dbReference>
<gene>
    <name evidence="7" type="primary">genX</name>
    <name evidence="7" type="ORF">H9889_02945</name>
</gene>
<comment type="catalytic activity">
    <reaction evidence="5">
        <text>D-beta-lysine + L-lysyl-[protein] + ATP = N(6)-((3R)-3,6-diaminohexanoyl)-L-lysyl-[protein] + AMP + diphosphate + H(+)</text>
        <dbReference type="Rhea" id="RHEA:83435"/>
        <dbReference type="Rhea" id="RHEA-COMP:9752"/>
        <dbReference type="Rhea" id="RHEA-COMP:20131"/>
        <dbReference type="ChEBI" id="CHEBI:15378"/>
        <dbReference type="ChEBI" id="CHEBI:29969"/>
        <dbReference type="ChEBI" id="CHEBI:30616"/>
        <dbReference type="ChEBI" id="CHEBI:33019"/>
        <dbReference type="ChEBI" id="CHEBI:84138"/>
        <dbReference type="ChEBI" id="CHEBI:156053"/>
        <dbReference type="ChEBI" id="CHEBI:456215"/>
    </reaction>
    <physiologicalReaction direction="left-to-right" evidence="5">
        <dbReference type="Rhea" id="RHEA:83436"/>
    </physiologicalReaction>
</comment>
<dbReference type="Pfam" id="PF00152">
    <property type="entry name" value="tRNA-synt_2"/>
    <property type="match status" value="1"/>
</dbReference>
<organism evidence="7 8">
    <name type="scientific">Candidatus Ignatzschineria merdigallinarum</name>
    <dbReference type="NCBI Taxonomy" id="2838621"/>
    <lineage>
        <taxon>Bacteria</taxon>
        <taxon>Pseudomonadati</taxon>
        <taxon>Pseudomonadota</taxon>
        <taxon>Gammaproteobacteria</taxon>
        <taxon>Cardiobacteriales</taxon>
        <taxon>Ignatzschineriaceae</taxon>
        <taxon>Ignatzschineria</taxon>
    </lineage>
</organism>
<evidence type="ECO:0000256" key="1">
    <source>
        <dbReference type="ARBA" id="ARBA00011738"/>
    </source>
</evidence>
<dbReference type="PANTHER" id="PTHR42918">
    <property type="entry name" value="LYSYL-TRNA SYNTHETASE"/>
    <property type="match status" value="1"/>
</dbReference>
<keyword evidence="2" id="KW-0436">Ligase</keyword>
<dbReference type="GO" id="GO:0005524">
    <property type="term" value="F:ATP binding"/>
    <property type="evidence" value="ECO:0007669"/>
    <property type="project" value="UniProtKB-KW"/>
</dbReference>
<reference evidence="7" key="1">
    <citation type="journal article" date="2021" name="PeerJ">
        <title>Extensive microbial diversity within the chicken gut microbiome revealed by metagenomics and culture.</title>
        <authorList>
            <person name="Gilroy R."/>
            <person name="Ravi A."/>
            <person name="Getino M."/>
            <person name="Pursley I."/>
            <person name="Horton D.L."/>
            <person name="Alikhan N.F."/>
            <person name="Baker D."/>
            <person name="Gharbi K."/>
            <person name="Hall N."/>
            <person name="Watson M."/>
            <person name="Adriaenssens E.M."/>
            <person name="Foster-Nyarko E."/>
            <person name="Jarju S."/>
            <person name="Secka A."/>
            <person name="Antonio M."/>
            <person name="Oren A."/>
            <person name="Chaudhuri R.R."/>
            <person name="La Ragione R."/>
            <person name="Hildebrand F."/>
            <person name="Pallen M.J."/>
        </authorList>
    </citation>
    <scope>NUCLEOTIDE SEQUENCE</scope>
    <source>
        <strain evidence="7">CHK160-9182</strain>
    </source>
</reference>
<evidence type="ECO:0000313" key="7">
    <source>
        <dbReference type="EMBL" id="HIW06268.1"/>
    </source>
</evidence>
<dbReference type="EMBL" id="DXHP01000067">
    <property type="protein sequence ID" value="HIW06268.1"/>
    <property type="molecule type" value="Genomic_DNA"/>
</dbReference>
<dbReference type="AlphaFoldDB" id="A0A9D1Q5D0"/>
<keyword evidence="3" id="KW-0547">Nucleotide-binding</keyword>
<name>A0A9D1Q5D0_9GAMM</name>
<dbReference type="InterPro" id="IPR045864">
    <property type="entry name" value="aa-tRNA-synth_II/BPL/LPL"/>
</dbReference>
<dbReference type="NCBIfam" id="NF006828">
    <property type="entry name" value="PRK09350.1"/>
    <property type="match status" value="1"/>
</dbReference>
<comment type="subunit">
    <text evidence="1">Homodimer.</text>
</comment>
<evidence type="ECO:0000256" key="3">
    <source>
        <dbReference type="ARBA" id="ARBA00022741"/>
    </source>
</evidence>
<dbReference type="PANTHER" id="PTHR42918:SF6">
    <property type="entry name" value="ELONGATION FACTOR P--(R)-BETA-LYSINE LIGASE"/>
    <property type="match status" value="1"/>
</dbReference>
<dbReference type="InterPro" id="IPR006195">
    <property type="entry name" value="aa-tRNA-synth_II"/>
</dbReference>
<evidence type="ECO:0000259" key="6">
    <source>
        <dbReference type="PROSITE" id="PS50862"/>
    </source>
</evidence>
<dbReference type="SUPFAM" id="SSF55681">
    <property type="entry name" value="Class II aaRS and biotin synthetases"/>
    <property type="match status" value="1"/>
</dbReference>